<dbReference type="Pfam" id="PF03937">
    <property type="entry name" value="Sdh5"/>
    <property type="match status" value="1"/>
</dbReference>
<gene>
    <name evidence="4" type="ORF">TH25_18795</name>
</gene>
<dbReference type="OrthoDB" id="9807264at2"/>
<comment type="caution">
    <text evidence="4">The sequence shown here is derived from an EMBL/GenBank/DDBJ whole genome shotgun (WGS) entry which is preliminary data.</text>
</comment>
<comment type="similarity">
    <text evidence="1">Belongs to the SdhE FAD assembly factor family.</text>
</comment>
<sequence length="95" mass="10839">MSNHDTDHENELELRRKKLQFRGAHRGTKENDILVGRFMEAHLATLNARQLDEFEALIVEVPDADFFKWATGKEKAPAAYDTEVLAMINALSNAR</sequence>
<dbReference type="AlphaFoldDB" id="A0A367WTZ2"/>
<accession>A0A367WTZ2</accession>
<dbReference type="SUPFAM" id="SSF109910">
    <property type="entry name" value="YgfY-like"/>
    <property type="match status" value="1"/>
</dbReference>
<dbReference type="Gene3D" id="1.10.150.250">
    <property type="entry name" value="Flavinator of succinate dehydrogenase"/>
    <property type="match status" value="1"/>
</dbReference>
<evidence type="ECO:0000313" key="4">
    <source>
        <dbReference type="EMBL" id="RCK44936.1"/>
    </source>
</evidence>
<dbReference type="EMBL" id="JPWH01000018">
    <property type="protein sequence ID" value="RCK44936.1"/>
    <property type="molecule type" value="Genomic_DNA"/>
</dbReference>
<dbReference type="RefSeq" id="WP_114089707.1">
    <property type="nucleotide sequence ID" value="NZ_JPWH01000018.1"/>
</dbReference>
<keyword evidence="3" id="KW-0143">Chaperone</keyword>
<dbReference type="PANTHER" id="PTHR12469">
    <property type="entry name" value="PROTEIN EMI5 HOMOLOG, MITOCHONDRIAL"/>
    <property type="match status" value="1"/>
</dbReference>
<dbReference type="InterPro" id="IPR005631">
    <property type="entry name" value="SDH"/>
</dbReference>
<dbReference type="GO" id="GO:0006099">
    <property type="term" value="P:tricarboxylic acid cycle"/>
    <property type="evidence" value="ECO:0007669"/>
    <property type="project" value="TreeGrafter"/>
</dbReference>
<reference evidence="4 5" key="1">
    <citation type="submission" date="2014-07" db="EMBL/GenBank/DDBJ databases">
        <title>Draft genome sequence of Thalassospira profundimaris S25-3-2.</title>
        <authorList>
            <person name="Lai Q."/>
            <person name="Shao Z."/>
        </authorList>
    </citation>
    <scope>NUCLEOTIDE SEQUENCE [LARGE SCALE GENOMIC DNA]</scope>
    <source>
        <strain evidence="4 5">S25-3-2</strain>
    </source>
</reference>
<evidence type="ECO:0000256" key="1">
    <source>
        <dbReference type="ARBA" id="ARBA00008571"/>
    </source>
</evidence>
<dbReference type="InterPro" id="IPR036714">
    <property type="entry name" value="SDH_sf"/>
</dbReference>
<dbReference type="PANTHER" id="PTHR12469:SF2">
    <property type="entry name" value="SUCCINATE DEHYDROGENASE ASSEMBLY FACTOR 2, MITOCHONDRIAL"/>
    <property type="match status" value="1"/>
</dbReference>
<organism evidence="4 5">
    <name type="scientific">Thalassospira profundimaris</name>
    <dbReference type="NCBI Taxonomy" id="502049"/>
    <lineage>
        <taxon>Bacteria</taxon>
        <taxon>Pseudomonadati</taxon>
        <taxon>Pseudomonadota</taxon>
        <taxon>Alphaproteobacteria</taxon>
        <taxon>Rhodospirillales</taxon>
        <taxon>Thalassospiraceae</taxon>
        <taxon>Thalassospira</taxon>
    </lineage>
</organism>
<evidence type="ECO:0000313" key="5">
    <source>
        <dbReference type="Proteomes" id="UP000252517"/>
    </source>
</evidence>
<evidence type="ECO:0000256" key="3">
    <source>
        <dbReference type="ARBA" id="ARBA00023186"/>
    </source>
</evidence>
<name>A0A367WTZ2_9PROT</name>
<dbReference type="STRING" id="502049.TH15_12795"/>
<evidence type="ECO:0000256" key="2">
    <source>
        <dbReference type="ARBA" id="ARBA00019418"/>
    </source>
</evidence>
<dbReference type="Proteomes" id="UP000252517">
    <property type="component" value="Unassembled WGS sequence"/>
</dbReference>
<protein>
    <recommendedName>
        <fullName evidence="2">FAD assembly factor SdhE</fullName>
    </recommendedName>
</protein>
<proteinExistence type="inferred from homology"/>